<reference evidence="3 4" key="1">
    <citation type="journal article" date="2019" name="Nat. Microbiol.">
        <title>Mediterranean grassland soil C-N compound turnover is dependent on rainfall and depth, and is mediated by genomically divergent microorganisms.</title>
        <authorList>
            <person name="Diamond S."/>
            <person name="Andeer P.F."/>
            <person name="Li Z."/>
            <person name="Crits-Christoph A."/>
            <person name="Burstein D."/>
            <person name="Anantharaman K."/>
            <person name="Lane K.R."/>
            <person name="Thomas B.C."/>
            <person name="Pan C."/>
            <person name="Northen T.R."/>
            <person name="Banfield J.F."/>
        </authorList>
    </citation>
    <scope>NUCLEOTIDE SEQUENCE [LARGE SCALE GENOMIC DNA]</scope>
    <source>
        <strain evidence="3">WS_10</strain>
    </source>
</reference>
<proteinExistence type="predicted"/>
<evidence type="ECO:0000256" key="1">
    <source>
        <dbReference type="SAM" id="SignalP"/>
    </source>
</evidence>
<name>A0A538UA19_UNCEI</name>
<dbReference type="EMBL" id="VBPA01000042">
    <property type="protein sequence ID" value="TMQ72753.1"/>
    <property type="molecule type" value="Genomic_DNA"/>
</dbReference>
<gene>
    <name evidence="3" type="ORF">E6K80_01910</name>
</gene>
<sequence>MNRSRPRWIPLILGLMLLLLAPARGRATDVDGPDDCQRTPVDFGDAPENCLAYPGVMGHFPTCRLDGPPGDATSACGAIPPPPGPTGFVMHVHLASASQYWLGCAPAGSLPMGIDGEADGKVNDTGGPFSACNQTQSVDCTETAFGMTFGQDECYGSTDAGLSSKVGFTPCTVSTISFKAHSCATAARSVVLNVLVDWNHDGDWNDVLQCPTGACVPEWALRNLPIVLQPGCNTITTPSFLSGPTTGPAWMRISISDDPAPPDFSWAGTENVPGQALMNGETEDYPVSIHLPLTCPNYEDWGDAPEMAAAYPGVFGHFPTCKSPSPPGTQEIACQPPRSTPPLSTGFVRHVSSPNDNRQFWLGCGDGITSLGVDSEPDGKMNDTGGPLSQCAQNPVDGTEFFGITWGQDESYGDGVDAGLDGPVLKFKTCTMTQFDFHVYNCKTIGADAFLNVLIDMNQDGDWNDNFQCSAAQGCAYEWAIKNYGITLAPGCQTITTPPFLMGPQSARGWMRITLTTTPAGDDFPWNGSAGPNGDGFFQGGETEDYPVMIRPDFVGVGDPPKAELVDFALAPLAPNPAGHDVTVKFSLPQAADVSLAAFDVAGRKLADLASGRQ</sequence>
<feature type="chain" id="PRO_5021712887" description="GEVED domain-containing protein" evidence="1">
    <location>
        <begin position="28"/>
        <end position="614"/>
    </location>
</feature>
<evidence type="ECO:0000313" key="4">
    <source>
        <dbReference type="Proteomes" id="UP000319836"/>
    </source>
</evidence>
<keyword evidence="1" id="KW-0732">Signal</keyword>
<evidence type="ECO:0000313" key="3">
    <source>
        <dbReference type="EMBL" id="TMQ72753.1"/>
    </source>
</evidence>
<dbReference type="InterPro" id="IPR045474">
    <property type="entry name" value="GEVED"/>
</dbReference>
<feature type="signal peptide" evidence="1">
    <location>
        <begin position="1"/>
        <end position="27"/>
    </location>
</feature>
<accession>A0A538UA19</accession>
<protein>
    <recommendedName>
        <fullName evidence="2">GEVED domain-containing protein</fullName>
    </recommendedName>
</protein>
<dbReference type="AlphaFoldDB" id="A0A538UA19"/>
<comment type="caution">
    <text evidence="3">The sequence shown here is derived from an EMBL/GenBank/DDBJ whole genome shotgun (WGS) entry which is preliminary data.</text>
</comment>
<dbReference type="Proteomes" id="UP000319836">
    <property type="component" value="Unassembled WGS sequence"/>
</dbReference>
<feature type="domain" description="GEVED" evidence="2">
    <location>
        <begin position="192"/>
        <end position="287"/>
    </location>
</feature>
<dbReference type="Pfam" id="PF20009">
    <property type="entry name" value="GEVED"/>
    <property type="match status" value="1"/>
</dbReference>
<feature type="non-terminal residue" evidence="3">
    <location>
        <position position="614"/>
    </location>
</feature>
<organism evidence="3 4">
    <name type="scientific">Eiseniibacteriota bacterium</name>
    <dbReference type="NCBI Taxonomy" id="2212470"/>
    <lineage>
        <taxon>Bacteria</taxon>
        <taxon>Candidatus Eiseniibacteriota</taxon>
    </lineage>
</organism>
<evidence type="ECO:0000259" key="2">
    <source>
        <dbReference type="Pfam" id="PF20009"/>
    </source>
</evidence>